<dbReference type="OrthoDB" id="5401077at2"/>
<dbReference type="CDD" id="cd00156">
    <property type="entry name" value="REC"/>
    <property type="match status" value="1"/>
</dbReference>
<dbReference type="InterPro" id="IPR027417">
    <property type="entry name" value="P-loop_NTPase"/>
</dbReference>
<evidence type="ECO:0000313" key="9">
    <source>
        <dbReference type="EMBL" id="RYM34730.1"/>
    </source>
</evidence>
<dbReference type="Gene3D" id="3.40.50.300">
    <property type="entry name" value="P-loop containing nucleotide triphosphate hydrolases"/>
    <property type="match status" value="1"/>
</dbReference>
<evidence type="ECO:0000256" key="6">
    <source>
        <dbReference type="PROSITE-ProRule" id="PRU00169"/>
    </source>
</evidence>
<sequence>MTKDKILIIDDDVDICMLLKRFFERNGYVVKIAFKGMEGLNYVKNEKVDIILTDFRLPDKDGFQMIEAIKEINKNIPVIVITGYSDVNQAVKVIRLGAYEYVTKPIYPEEILLLVQDALKKQKNEPQFTEKDVVLEPKPKSVKKSNTKNDNFLIPNSPSAKKAQRLIKLVAPTNMTVVILGESGTGKEVVARMIHEASTRQGQPFIPVDCGALPQELASSELFGHVKGAFTGAFSDKKGSFELADGGTLFLDEIGNLSYENQVKLLRVLQERVIRKVGSEKDMPIDVRIIVATNEDLKVAMHKSTFREDIYYRINEFKIELKPLRESKEELSDFVDFFLQKSNQELSKSVNKIDDKVWEVFNSYSWPGNIRELKNAIKLSVLMTENDSISKNDLPYDILNPHNTNWNNNGSKNDTDTKQKSLLLKDVAAEAETKAILRALSIANNNKTKAADILGVDRKTLYNKLNVYGLLEE</sequence>
<dbReference type="Pfam" id="PF00072">
    <property type="entry name" value="Response_reg"/>
    <property type="match status" value="1"/>
</dbReference>
<dbReference type="SUPFAM" id="SSF46689">
    <property type="entry name" value="Homeodomain-like"/>
    <property type="match status" value="1"/>
</dbReference>
<comment type="caution">
    <text evidence="9">The sequence shown here is derived from an EMBL/GenBank/DDBJ whole genome shotgun (WGS) entry which is preliminary data.</text>
</comment>
<dbReference type="SMART" id="SM00448">
    <property type="entry name" value="REC"/>
    <property type="match status" value="1"/>
</dbReference>
<dbReference type="GO" id="GO:0006355">
    <property type="term" value="P:regulation of DNA-templated transcription"/>
    <property type="evidence" value="ECO:0007669"/>
    <property type="project" value="InterPro"/>
</dbReference>
<dbReference type="GO" id="GO:0000160">
    <property type="term" value="P:phosphorelay signal transduction system"/>
    <property type="evidence" value="ECO:0007669"/>
    <property type="project" value="InterPro"/>
</dbReference>
<feature type="modified residue" description="4-aspartylphosphate" evidence="6">
    <location>
        <position position="54"/>
    </location>
</feature>
<dbReference type="PROSITE" id="PS00676">
    <property type="entry name" value="SIGMA54_INTERACT_2"/>
    <property type="match status" value="1"/>
</dbReference>
<keyword evidence="2" id="KW-0067">ATP-binding</keyword>
<dbReference type="PROSITE" id="PS50110">
    <property type="entry name" value="RESPONSE_REGULATORY"/>
    <property type="match status" value="1"/>
</dbReference>
<accession>A0A4Q4KP20</accession>
<dbReference type="InterPro" id="IPR058031">
    <property type="entry name" value="AAA_lid_NorR"/>
</dbReference>
<dbReference type="InterPro" id="IPR011006">
    <property type="entry name" value="CheY-like_superfamily"/>
</dbReference>
<evidence type="ECO:0000259" key="7">
    <source>
        <dbReference type="PROSITE" id="PS50045"/>
    </source>
</evidence>
<dbReference type="RefSeq" id="WP_130092739.1">
    <property type="nucleotide sequence ID" value="NZ_SETE01000002.1"/>
</dbReference>
<dbReference type="InterPro" id="IPR003593">
    <property type="entry name" value="AAA+_ATPase"/>
</dbReference>
<keyword evidence="3" id="KW-0805">Transcription regulation</keyword>
<dbReference type="Gene3D" id="1.10.10.60">
    <property type="entry name" value="Homeodomain-like"/>
    <property type="match status" value="1"/>
</dbReference>
<proteinExistence type="predicted"/>
<dbReference type="AlphaFoldDB" id="A0A4Q4KP20"/>
<dbReference type="GO" id="GO:0005524">
    <property type="term" value="F:ATP binding"/>
    <property type="evidence" value="ECO:0007669"/>
    <property type="project" value="UniProtKB-KW"/>
</dbReference>
<dbReference type="PANTHER" id="PTHR32071:SF81">
    <property type="entry name" value="PROPIONATE CATABOLISM OPERON REGULATORY PROTEIN"/>
    <property type="match status" value="1"/>
</dbReference>
<dbReference type="SUPFAM" id="SSF52540">
    <property type="entry name" value="P-loop containing nucleoside triphosphate hydrolases"/>
    <property type="match status" value="1"/>
</dbReference>
<dbReference type="InterPro" id="IPR025944">
    <property type="entry name" value="Sigma_54_int_dom_CS"/>
</dbReference>
<dbReference type="Gene3D" id="1.10.8.60">
    <property type="match status" value="1"/>
</dbReference>
<evidence type="ECO:0000256" key="3">
    <source>
        <dbReference type="ARBA" id="ARBA00023015"/>
    </source>
</evidence>
<keyword evidence="10" id="KW-1185">Reference proteome</keyword>
<reference evidence="9 10" key="1">
    <citation type="submission" date="2019-02" db="EMBL/GenBank/DDBJ databases">
        <title>Genome sequence of the sea-ice species Brumimicrobium glaciale.</title>
        <authorList>
            <person name="Bowman J.P."/>
        </authorList>
    </citation>
    <scope>NUCLEOTIDE SEQUENCE [LARGE SCALE GENOMIC DNA]</scope>
    <source>
        <strain evidence="9 10">IC156</strain>
    </source>
</reference>
<dbReference type="InterPro" id="IPR001789">
    <property type="entry name" value="Sig_transdc_resp-reg_receiver"/>
</dbReference>
<dbReference type="Pfam" id="PF00158">
    <property type="entry name" value="Sigma54_activat"/>
    <property type="match status" value="1"/>
</dbReference>
<dbReference type="InterPro" id="IPR025662">
    <property type="entry name" value="Sigma_54_int_dom_ATP-bd_1"/>
</dbReference>
<protein>
    <submittedName>
        <fullName evidence="9">Sigma-54-dependent Fis family transcriptional regulator</fullName>
    </submittedName>
</protein>
<dbReference type="Pfam" id="PF25601">
    <property type="entry name" value="AAA_lid_14"/>
    <property type="match status" value="1"/>
</dbReference>
<feature type="domain" description="Response regulatory" evidence="8">
    <location>
        <begin position="5"/>
        <end position="119"/>
    </location>
</feature>
<keyword evidence="4" id="KW-0238">DNA-binding</keyword>
<keyword evidence="1" id="KW-0547">Nucleotide-binding</keyword>
<evidence type="ECO:0000259" key="8">
    <source>
        <dbReference type="PROSITE" id="PS50110"/>
    </source>
</evidence>
<dbReference type="SMART" id="SM00382">
    <property type="entry name" value="AAA"/>
    <property type="match status" value="1"/>
</dbReference>
<dbReference type="Gene3D" id="3.40.50.2300">
    <property type="match status" value="1"/>
</dbReference>
<evidence type="ECO:0000313" key="10">
    <source>
        <dbReference type="Proteomes" id="UP000293952"/>
    </source>
</evidence>
<feature type="domain" description="Sigma-54 factor interaction" evidence="7">
    <location>
        <begin position="153"/>
        <end position="382"/>
    </location>
</feature>
<evidence type="ECO:0000256" key="2">
    <source>
        <dbReference type="ARBA" id="ARBA00022840"/>
    </source>
</evidence>
<dbReference type="PRINTS" id="PR01590">
    <property type="entry name" value="HTHFIS"/>
</dbReference>
<keyword evidence="6" id="KW-0597">Phosphoprotein</keyword>
<dbReference type="EMBL" id="SETE01000002">
    <property type="protein sequence ID" value="RYM34730.1"/>
    <property type="molecule type" value="Genomic_DNA"/>
</dbReference>
<evidence type="ECO:0000256" key="1">
    <source>
        <dbReference type="ARBA" id="ARBA00022741"/>
    </source>
</evidence>
<keyword evidence="5" id="KW-0804">Transcription</keyword>
<dbReference type="SUPFAM" id="SSF52172">
    <property type="entry name" value="CheY-like"/>
    <property type="match status" value="1"/>
</dbReference>
<dbReference type="PROSITE" id="PS00688">
    <property type="entry name" value="SIGMA54_INTERACT_3"/>
    <property type="match status" value="1"/>
</dbReference>
<evidence type="ECO:0000256" key="5">
    <source>
        <dbReference type="ARBA" id="ARBA00023163"/>
    </source>
</evidence>
<dbReference type="InterPro" id="IPR002078">
    <property type="entry name" value="Sigma_54_int"/>
</dbReference>
<dbReference type="CDD" id="cd00009">
    <property type="entry name" value="AAA"/>
    <property type="match status" value="1"/>
</dbReference>
<dbReference type="Pfam" id="PF02954">
    <property type="entry name" value="HTH_8"/>
    <property type="match status" value="1"/>
</dbReference>
<dbReference type="PROSITE" id="PS00675">
    <property type="entry name" value="SIGMA54_INTERACT_1"/>
    <property type="match status" value="1"/>
</dbReference>
<gene>
    <name evidence="9" type="ORF">ERX46_04975</name>
</gene>
<organism evidence="9 10">
    <name type="scientific">Brumimicrobium glaciale</name>
    <dbReference type="NCBI Taxonomy" id="200475"/>
    <lineage>
        <taxon>Bacteria</taxon>
        <taxon>Pseudomonadati</taxon>
        <taxon>Bacteroidota</taxon>
        <taxon>Flavobacteriia</taxon>
        <taxon>Flavobacteriales</taxon>
        <taxon>Crocinitomicaceae</taxon>
        <taxon>Brumimicrobium</taxon>
    </lineage>
</organism>
<dbReference type="Proteomes" id="UP000293952">
    <property type="component" value="Unassembled WGS sequence"/>
</dbReference>
<dbReference type="InterPro" id="IPR009057">
    <property type="entry name" value="Homeodomain-like_sf"/>
</dbReference>
<dbReference type="PROSITE" id="PS50045">
    <property type="entry name" value="SIGMA54_INTERACT_4"/>
    <property type="match status" value="1"/>
</dbReference>
<evidence type="ECO:0000256" key="4">
    <source>
        <dbReference type="ARBA" id="ARBA00023125"/>
    </source>
</evidence>
<dbReference type="InterPro" id="IPR025943">
    <property type="entry name" value="Sigma_54_int_dom_ATP-bd_2"/>
</dbReference>
<dbReference type="GO" id="GO:0043565">
    <property type="term" value="F:sequence-specific DNA binding"/>
    <property type="evidence" value="ECO:0007669"/>
    <property type="project" value="InterPro"/>
</dbReference>
<dbReference type="InterPro" id="IPR002197">
    <property type="entry name" value="HTH_Fis"/>
</dbReference>
<dbReference type="PANTHER" id="PTHR32071">
    <property type="entry name" value="TRANSCRIPTIONAL REGULATORY PROTEIN"/>
    <property type="match status" value="1"/>
</dbReference>
<name>A0A4Q4KP20_9FLAO</name>
<dbReference type="FunFam" id="3.40.50.300:FF:000006">
    <property type="entry name" value="DNA-binding transcriptional regulator NtrC"/>
    <property type="match status" value="1"/>
</dbReference>